<gene>
    <name evidence="6" type="ORF">SAMN02745121_04217</name>
</gene>
<dbReference type="EMBL" id="FOMX01000013">
    <property type="protein sequence ID" value="SFE42264.1"/>
    <property type="molecule type" value="Genomic_DNA"/>
</dbReference>
<feature type="compositionally biased region" description="Low complexity" evidence="4">
    <location>
        <begin position="26"/>
        <end position="70"/>
    </location>
</feature>
<feature type="region of interest" description="Disordered" evidence="4">
    <location>
        <begin position="26"/>
        <end position="103"/>
    </location>
</feature>
<name>A0A1I2AE27_9BACT</name>
<evidence type="ECO:0000256" key="1">
    <source>
        <dbReference type="ARBA" id="ARBA00022729"/>
    </source>
</evidence>
<keyword evidence="3" id="KW-1015">Disulfide bond</keyword>
<feature type="signal peptide" evidence="5">
    <location>
        <begin position="1"/>
        <end position="26"/>
    </location>
</feature>
<evidence type="ECO:0000256" key="3">
    <source>
        <dbReference type="ARBA" id="ARBA00023157"/>
    </source>
</evidence>
<dbReference type="Proteomes" id="UP000199400">
    <property type="component" value="Unassembled WGS sequence"/>
</dbReference>
<dbReference type="InterPro" id="IPR016186">
    <property type="entry name" value="C-type_lectin-like/link_sf"/>
</dbReference>
<keyword evidence="2" id="KW-0677">Repeat</keyword>
<accession>A0A1I2AE27</accession>
<evidence type="ECO:0000256" key="2">
    <source>
        <dbReference type="ARBA" id="ARBA00022737"/>
    </source>
</evidence>
<dbReference type="STRING" id="54.SAMN02745121_04217"/>
<proteinExistence type="predicted"/>
<dbReference type="InterPro" id="IPR011936">
    <property type="entry name" value="Myxo_disulph_rpt"/>
</dbReference>
<feature type="compositionally biased region" description="Polar residues" evidence="4">
    <location>
        <begin position="71"/>
        <end position="82"/>
    </location>
</feature>
<reference evidence="7" key="1">
    <citation type="submission" date="2016-10" db="EMBL/GenBank/DDBJ databases">
        <authorList>
            <person name="Varghese N."/>
            <person name="Submissions S."/>
        </authorList>
    </citation>
    <scope>NUCLEOTIDE SEQUENCE [LARGE SCALE GENOMIC DNA]</scope>
    <source>
        <strain evidence="7">ATCC 25963</strain>
    </source>
</reference>
<dbReference type="RefSeq" id="WP_096327983.1">
    <property type="nucleotide sequence ID" value="NZ_FOMX01000013.1"/>
</dbReference>
<evidence type="ECO:0000313" key="7">
    <source>
        <dbReference type="Proteomes" id="UP000199400"/>
    </source>
</evidence>
<dbReference type="SUPFAM" id="SSF56436">
    <property type="entry name" value="C-type lectin-like"/>
    <property type="match status" value="1"/>
</dbReference>
<dbReference type="InterPro" id="IPR016187">
    <property type="entry name" value="CTDL_fold"/>
</dbReference>
<evidence type="ECO:0000313" key="6">
    <source>
        <dbReference type="EMBL" id="SFE42264.1"/>
    </source>
</evidence>
<dbReference type="AlphaFoldDB" id="A0A1I2AE27"/>
<organism evidence="6 7">
    <name type="scientific">Nannocystis exedens</name>
    <dbReference type="NCBI Taxonomy" id="54"/>
    <lineage>
        <taxon>Bacteria</taxon>
        <taxon>Pseudomonadati</taxon>
        <taxon>Myxococcota</taxon>
        <taxon>Polyangia</taxon>
        <taxon>Nannocystales</taxon>
        <taxon>Nannocystaceae</taxon>
        <taxon>Nannocystis</taxon>
    </lineage>
</organism>
<evidence type="ECO:0000256" key="4">
    <source>
        <dbReference type="SAM" id="MobiDB-lite"/>
    </source>
</evidence>
<feature type="compositionally biased region" description="Acidic residues" evidence="4">
    <location>
        <begin position="93"/>
        <end position="103"/>
    </location>
</feature>
<protein>
    <submittedName>
        <fullName evidence="6">Myxococcus cysteine-rich repeat-containing protein</fullName>
    </submittedName>
</protein>
<keyword evidence="1 5" id="KW-0732">Signal</keyword>
<feature type="chain" id="PRO_5011744357" evidence="5">
    <location>
        <begin position="27"/>
        <end position="343"/>
    </location>
</feature>
<keyword evidence="7" id="KW-1185">Reference proteome</keyword>
<dbReference type="NCBIfam" id="TIGR02232">
    <property type="entry name" value="myxo_disulf_rpt"/>
    <property type="match status" value="1"/>
</dbReference>
<sequence>MLPSVPRLGVALPLLLLPGCFNPTGAGSTGSTGPTTSDAGETSTDPTSTSTSTGTTTPPTTLPSQTDPTTEPVTSTDPITSTAPPPPGCGDGNVDDGEECDDGNTDNSDNCLDSCTNAVCGDGFVHAKSETCDAGPDNADDASCTLECRPAACGDELICPTCGEQCDGGTDCNDDCTFKQRYVFVTSDLVQGSLVGGLSGADELCAQAAGLNDLLIGRKFVAWLSTSTVSAADRLDEASVPYMRLDGVVVANDYTDLLDIVSEMQAPIDVDENGQTVADTPIAWTGTQADGLKSNASEMCEDWLTGLGNGRKGTITATGVTWTDDGTIPCNNVARLYCVQTTL</sequence>
<dbReference type="Gene3D" id="3.10.100.10">
    <property type="entry name" value="Mannose-Binding Protein A, subunit A"/>
    <property type="match status" value="1"/>
</dbReference>
<evidence type="ECO:0000256" key="5">
    <source>
        <dbReference type="SAM" id="SignalP"/>
    </source>
</evidence>